<sequence length="184" mass="18884">MPRGYTAEDGDEDMDVEVASPIRPQPSAPVLAPSKLPARKSAVMAQPTTSRAAAQQVNATPRTSTDAIVADYLAMKSEAQSALQKTAKLLASDRPAKRTAEKGGSPKKKTAQLDADDLDGSDEDCLLISGSTRTTRTVDAQKEATRLANKICSASKEQIMPPKAAAAAATSSAAAAAATSSAAA</sequence>
<feature type="compositionally biased region" description="Polar residues" evidence="1">
    <location>
        <begin position="46"/>
        <end position="63"/>
    </location>
</feature>
<name>A0A484AMS1_DRONA</name>
<keyword evidence="3" id="KW-1185">Reference proteome</keyword>
<reference evidence="2 3" key="1">
    <citation type="journal article" date="2019" name="J. Hered.">
        <title>An Improved Genome Assembly for Drosophila navojoa, the Basal Species in the mojavensis Cluster.</title>
        <authorList>
            <person name="Vanderlinde T."/>
            <person name="Dupim E.G."/>
            <person name="Nazario-Yepiz N.O."/>
            <person name="Carvalho A.B."/>
        </authorList>
    </citation>
    <scope>NUCLEOTIDE SEQUENCE [LARGE SCALE GENOMIC DNA]</scope>
    <source>
        <strain evidence="2">Navoj_Jal97</strain>
        <tissue evidence="2">Whole organism</tissue>
    </source>
</reference>
<protein>
    <submittedName>
        <fullName evidence="2">Uncharacterized protein</fullName>
    </submittedName>
</protein>
<dbReference type="AlphaFoldDB" id="A0A484AMS1"/>
<comment type="caution">
    <text evidence="2">The sequence shown here is derived from an EMBL/GenBank/DDBJ whole genome shotgun (WGS) entry which is preliminary data.</text>
</comment>
<dbReference type="EMBL" id="LSRL02011511">
    <property type="protein sequence ID" value="TDG38116.1"/>
    <property type="molecule type" value="Genomic_DNA"/>
</dbReference>
<dbReference type="Proteomes" id="UP000295192">
    <property type="component" value="Unassembled WGS sequence"/>
</dbReference>
<feature type="region of interest" description="Disordered" evidence="1">
    <location>
        <begin position="1"/>
        <end position="63"/>
    </location>
</feature>
<organism evidence="2 3">
    <name type="scientific">Drosophila navojoa</name>
    <name type="common">Fruit fly</name>
    <dbReference type="NCBI Taxonomy" id="7232"/>
    <lineage>
        <taxon>Eukaryota</taxon>
        <taxon>Metazoa</taxon>
        <taxon>Ecdysozoa</taxon>
        <taxon>Arthropoda</taxon>
        <taxon>Hexapoda</taxon>
        <taxon>Insecta</taxon>
        <taxon>Pterygota</taxon>
        <taxon>Neoptera</taxon>
        <taxon>Endopterygota</taxon>
        <taxon>Diptera</taxon>
        <taxon>Brachycera</taxon>
        <taxon>Muscomorpha</taxon>
        <taxon>Ephydroidea</taxon>
        <taxon>Drosophilidae</taxon>
        <taxon>Drosophila</taxon>
    </lineage>
</organism>
<accession>A0A484AMS1</accession>
<feature type="region of interest" description="Disordered" evidence="1">
    <location>
        <begin position="90"/>
        <end position="124"/>
    </location>
</feature>
<feature type="compositionally biased region" description="Acidic residues" evidence="1">
    <location>
        <begin position="114"/>
        <end position="124"/>
    </location>
</feature>
<proteinExistence type="predicted"/>
<feature type="non-terminal residue" evidence="2">
    <location>
        <position position="184"/>
    </location>
</feature>
<evidence type="ECO:0000256" key="1">
    <source>
        <dbReference type="SAM" id="MobiDB-lite"/>
    </source>
</evidence>
<gene>
    <name evidence="2" type="ORF">AWZ03_015462</name>
</gene>
<evidence type="ECO:0000313" key="3">
    <source>
        <dbReference type="Proteomes" id="UP000295192"/>
    </source>
</evidence>
<evidence type="ECO:0000313" key="2">
    <source>
        <dbReference type="EMBL" id="TDG38116.1"/>
    </source>
</evidence>